<keyword evidence="2" id="KW-0732">Signal</keyword>
<dbReference type="AlphaFoldDB" id="A0A1B5L3C3"/>
<protein>
    <recommendedName>
        <fullName evidence="5">Glycoside hydrolase</fullName>
    </recommendedName>
</protein>
<dbReference type="InterPro" id="IPR023346">
    <property type="entry name" value="Lysozyme-like_dom_sf"/>
</dbReference>
<name>A0A1B5L3C3_USTVR</name>
<evidence type="ECO:0008006" key="5">
    <source>
        <dbReference type="Google" id="ProtNLM"/>
    </source>
</evidence>
<gene>
    <name evidence="3" type="ORF">UVI_02060160</name>
</gene>
<proteinExistence type="predicted"/>
<evidence type="ECO:0000256" key="2">
    <source>
        <dbReference type="SAM" id="SignalP"/>
    </source>
</evidence>
<comment type="caution">
    <text evidence="3">The sequence shown here is derived from an EMBL/GenBank/DDBJ whole genome shotgun (WGS) entry which is preliminary data.</text>
</comment>
<accession>A0A1B5L3C3</accession>
<sequence>MSTKIIAACLLGAAWAVPCAPSAAPSSSLGSTAPALSARKAANSGHLTPLRAAKRTSAVAAKGTRRHQRGGRVQNPRLASHDAANVRDGVGSGVDSYTTYLGTGSVSEGWPDRSRWVSFENMFDNYKSQMLQSCGWQNPPQPNNSGAELVDIWDGIQRAAAATGVDHRFILAVVMQESHGCVRAPTTNNGVRNPGLMQCHNGRGTCNDNGHTLNPCPSGTIQEMISEGTAGTDAGDGLAGCINRSGRDDVSAFYRASRIYNSGSIASSGLLQDGIATHCYASDIAK</sequence>
<evidence type="ECO:0000313" key="3">
    <source>
        <dbReference type="EMBL" id="GAO17993.1"/>
    </source>
</evidence>
<dbReference type="EMBL" id="BBTG02000062">
    <property type="protein sequence ID" value="GAO17993.1"/>
    <property type="molecule type" value="Genomic_DNA"/>
</dbReference>
<organism evidence="3 4">
    <name type="scientific">Ustilaginoidea virens</name>
    <name type="common">Rice false smut fungus</name>
    <name type="synonym">Villosiclava virens</name>
    <dbReference type="NCBI Taxonomy" id="1159556"/>
    <lineage>
        <taxon>Eukaryota</taxon>
        <taxon>Fungi</taxon>
        <taxon>Dikarya</taxon>
        <taxon>Ascomycota</taxon>
        <taxon>Pezizomycotina</taxon>
        <taxon>Sordariomycetes</taxon>
        <taxon>Hypocreomycetidae</taxon>
        <taxon>Hypocreales</taxon>
        <taxon>Clavicipitaceae</taxon>
        <taxon>Ustilaginoidea</taxon>
    </lineage>
</organism>
<dbReference type="SUPFAM" id="SSF53955">
    <property type="entry name" value="Lysozyme-like"/>
    <property type="match status" value="1"/>
</dbReference>
<dbReference type="Proteomes" id="UP000054053">
    <property type="component" value="Unassembled WGS sequence"/>
</dbReference>
<feature type="region of interest" description="Disordered" evidence="1">
    <location>
        <begin position="40"/>
        <end position="81"/>
    </location>
</feature>
<feature type="chain" id="PRO_5008577678" description="Glycoside hydrolase" evidence="2">
    <location>
        <begin position="17"/>
        <end position="286"/>
    </location>
</feature>
<reference evidence="4" key="1">
    <citation type="journal article" date="2016" name="Genome Announc.">
        <title>Genome sequence of Ustilaginoidea virens IPU010, a rice pathogenic fungus causing false smut.</title>
        <authorList>
            <person name="Kumagai T."/>
            <person name="Ishii T."/>
            <person name="Terai G."/>
            <person name="Umemura M."/>
            <person name="Machida M."/>
            <person name="Asai K."/>
        </authorList>
    </citation>
    <scope>NUCLEOTIDE SEQUENCE [LARGE SCALE GENOMIC DNA]</scope>
    <source>
        <strain evidence="4">IPU010</strain>
    </source>
</reference>
<feature type="signal peptide" evidence="2">
    <location>
        <begin position="1"/>
        <end position="16"/>
    </location>
</feature>
<evidence type="ECO:0000313" key="4">
    <source>
        <dbReference type="Proteomes" id="UP000054053"/>
    </source>
</evidence>
<dbReference type="Gene3D" id="1.10.530.10">
    <property type="match status" value="1"/>
</dbReference>
<evidence type="ECO:0000256" key="1">
    <source>
        <dbReference type="SAM" id="MobiDB-lite"/>
    </source>
</evidence>